<feature type="region of interest" description="Disordered" evidence="2">
    <location>
        <begin position="33"/>
        <end position="66"/>
    </location>
</feature>
<organism evidence="3 4">
    <name type="scientific">Chloropicon roscoffensis</name>
    <dbReference type="NCBI Taxonomy" id="1461544"/>
    <lineage>
        <taxon>Eukaryota</taxon>
        <taxon>Viridiplantae</taxon>
        <taxon>Chlorophyta</taxon>
        <taxon>Chloropicophyceae</taxon>
        <taxon>Chloropicales</taxon>
        <taxon>Chloropicaceae</taxon>
        <taxon>Chloropicon</taxon>
    </lineage>
</organism>
<reference evidence="3 4" key="1">
    <citation type="submission" date="2024-03" db="EMBL/GenBank/DDBJ databases">
        <title>Complete genome sequence of the green alga Chloropicon roscoffensis RCC1871.</title>
        <authorList>
            <person name="Lemieux C."/>
            <person name="Pombert J.-F."/>
            <person name="Otis C."/>
            <person name="Turmel M."/>
        </authorList>
    </citation>
    <scope>NUCLEOTIDE SEQUENCE [LARGE SCALE GENOMIC DNA]</scope>
    <source>
        <strain evidence="3 4">RCC1871</strain>
    </source>
</reference>
<proteinExistence type="predicted"/>
<keyword evidence="4" id="KW-1185">Reference proteome</keyword>
<name>A0AAX4P631_9CHLO</name>
<evidence type="ECO:0000256" key="1">
    <source>
        <dbReference type="SAM" id="Coils"/>
    </source>
</evidence>
<protein>
    <submittedName>
        <fullName evidence="3">Uncharacterized protein</fullName>
    </submittedName>
</protein>
<evidence type="ECO:0000313" key="3">
    <source>
        <dbReference type="EMBL" id="WZN61219.1"/>
    </source>
</evidence>
<dbReference type="EMBL" id="CP151504">
    <property type="protein sequence ID" value="WZN61219.1"/>
    <property type="molecule type" value="Genomic_DNA"/>
</dbReference>
<evidence type="ECO:0000256" key="2">
    <source>
        <dbReference type="SAM" id="MobiDB-lite"/>
    </source>
</evidence>
<keyword evidence="1" id="KW-0175">Coiled coil</keyword>
<dbReference type="AlphaFoldDB" id="A0AAX4P631"/>
<gene>
    <name evidence="3" type="ORF">HKI87_04g27540</name>
</gene>
<dbReference type="Proteomes" id="UP001472866">
    <property type="component" value="Chromosome 04"/>
</dbReference>
<evidence type="ECO:0000313" key="4">
    <source>
        <dbReference type="Proteomes" id="UP001472866"/>
    </source>
</evidence>
<feature type="compositionally biased region" description="Polar residues" evidence="2">
    <location>
        <begin position="33"/>
        <end position="42"/>
    </location>
</feature>
<feature type="region of interest" description="Disordered" evidence="2">
    <location>
        <begin position="81"/>
        <end position="105"/>
    </location>
</feature>
<feature type="coiled-coil region" evidence="1">
    <location>
        <begin position="338"/>
        <end position="379"/>
    </location>
</feature>
<accession>A0AAX4P631</accession>
<sequence length="387" mass="43821">MASLSPKTSKIATAQTKIRHLLDELNELSSVLGSASGATTPEVSLRPRGPTPKTLRDHKTAPKNKNKRISPVLLPSNRANIFRTTPKQPGSAVSKLHRGGGAENAKVATLDSPAERSYAGLRREKERAEAECERLRLERDQLRRQVKNHRSDRDDAICKFRALRGEVSKHEEVNELLRRQCASSDARCRHLKNKVIVCDREMKFLKFKNEELNKRQTELELEASEFRRDQAYSLAEGVGALREARRRAADQTEREADAMAEAEVLQDSLADLEIQVCLLTECLKVSLRERDEEIARLKNDRGSSETSQRVKQLEAVVQAREEEVRRCHAGIAEIGAITDEMESKKEEIRREVAQTQMANAKLQAQVRARDREVRNLRARMRRAGIPG</sequence>
<feature type="coiled-coil region" evidence="1">
    <location>
        <begin position="118"/>
        <end position="275"/>
    </location>
</feature>